<reference evidence="1 2" key="1">
    <citation type="journal article" date="2013" name="PLoS Genet.">
        <title>Expanding the Marine Virosphere Using Metagenomics.</title>
        <authorList>
            <person name="Mizuno C.M."/>
            <person name="Rodriguez-Valera F."/>
            <person name="Kimes N.E."/>
            <person name="Ghai R."/>
        </authorList>
    </citation>
    <scope>NUCLEOTIDE SEQUENCE [LARGE SCALE GENOMIC DNA]</scope>
    <source>
        <strain evidence="1">UvMED-CGR-U-MedDCM-OCT-S30-C28</strain>
    </source>
</reference>
<dbReference type="KEGG" id="vg:55412549"/>
<dbReference type="GeneID" id="55412549"/>
<accession>A0A6S4PLU9</accession>
<proteinExistence type="predicted"/>
<organism evidence="1 2">
    <name type="scientific">uncultured phage_MedDCM-OCT-S30-C28</name>
    <dbReference type="NCBI Taxonomy" id="2741076"/>
    <lineage>
        <taxon>Viruses</taxon>
        <taxon>Duplodnaviria</taxon>
        <taxon>Heunggongvirae</taxon>
        <taxon>Uroviricota</taxon>
        <taxon>Caudoviricetes</taxon>
        <taxon>Autographivirales</taxon>
        <taxon>Fussvirus</taxon>
        <taxon>Fussvirus S30C28</taxon>
    </lineage>
</organism>
<sequence>MKVIYLNSLFNKNKPNKKAIKLIDEAIIKANGFNPKAKSQKPVSSKEFILKHTEDFLNYAIDYSINDKVNEFYQK</sequence>
<keyword evidence="2" id="KW-1185">Reference proteome</keyword>
<dbReference type="EMBL" id="AP013543">
    <property type="protein sequence ID" value="BAQ94204.1"/>
    <property type="molecule type" value="Genomic_DNA"/>
</dbReference>
<name>A0A6S4PLU9_9CAUD</name>
<protein>
    <submittedName>
        <fullName evidence="1">Uncharacterized protein</fullName>
    </submittedName>
</protein>
<dbReference type="Proteomes" id="UP000505267">
    <property type="component" value="Segment"/>
</dbReference>
<evidence type="ECO:0000313" key="2">
    <source>
        <dbReference type="Proteomes" id="UP000505267"/>
    </source>
</evidence>
<evidence type="ECO:0000313" key="1">
    <source>
        <dbReference type="EMBL" id="BAQ94204.1"/>
    </source>
</evidence>
<dbReference type="RefSeq" id="YP_009777746.1">
    <property type="nucleotide sequence ID" value="NC_047703.1"/>
</dbReference>